<evidence type="ECO:0000313" key="1">
    <source>
        <dbReference type="EMBL" id="MED4127069.1"/>
    </source>
</evidence>
<gene>
    <name evidence="1" type="ORF">P5F74_02875</name>
</gene>
<dbReference type="RefSeq" id="WP_035398591.1">
    <property type="nucleotide sequence ID" value="NZ_CP042163.1"/>
</dbReference>
<dbReference type="EMBL" id="JAROAS010000006">
    <property type="protein sequence ID" value="MED4127069.1"/>
    <property type="molecule type" value="Genomic_DNA"/>
</dbReference>
<comment type="caution">
    <text evidence="1">The sequence shown here is derived from an EMBL/GenBank/DDBJ whole genome shotgun (WGS) entry which is preliminary data.</text>
</comment>
<accession>A0ABU6NI40</accession>
<proteinExistence type="predicted"/>
<sequence>MKKINPLNVQVIKRTTRKKQIGKQKSTMLHPSVIPLSNFMSRFYYVCRDHLIRNAGVCHD</sequence>
<name>A0ABU6NI40_9BACI</name>
<evidence type="ECO:0000313" key="2">
    <source>
        <dbReference type="Proteomes" id="UP001341820"/>
    </source>
</evidence>
<keyword evidence="2" id="KW-1185">Reference proteome</keyword>
<reference evidence="1 2" key="1">
    <citation type="submission" date="2023-03" db="EMBL/GenBank/DDBJ databases">
        <title>Bacillus Genome Sequencing.</title>
        <authorList>
            <person name="Dunlap C."/>
        </authorList>
    </citation>
    <scope>NUCLEOTIDE SEQUENCE [LARGE SCALE GENOMIC DNA]</scope>
    <source>
        <strain evidence="1 2">B-4107</strain>
    </source>
</reference>
<organism evidence="1 2">
    <name type="scientific">Shouchella miscanthi</name>
    <dbReference type="NCBI Taxonomy" id="2598861"/>
    <lineage>
        <taxon>Bacteria</taxon>
        <taxon>Bacillati</taxon>
        <taxon>Bacillota</taxon>
        <taxon>Bacilli</taxon>
        <taxon>Bacillales</taxon>
        <taxon>Bacillaceae</taxon>
        <taxon>Shouchella</taxon>
    </lineage>
</organism>
<dbReference type="Proteomes" id="UP001341820">
    <property type="component" value="Unassembled WGS sequence"/>
</dbReference>
<protein>
    <submittedName>
        <fullName evidence="1">Uncharacterized protein</fullName>
    </submittedName>
</protein>